<dbReference type="PaxDb" id="29760-VIT_17s0000g05040.t01"/>
<keyword evidence="2" id="KW-1185">Reference proteome</keyword>
<dbReference type="AlphaFoldDB" id="F6GTE1"/>
<dbReference type="EMBL" id="FN594950">
    <property type="protein sequence ID" value="CCB43150.1"/>
    <property type="molecule type" value="Genomic_DNA"/>
</dbReference>
<dbReference type="InParanoid" id="F6GTE1"/>
<evidence type="ECO:0000313" key="2">
    <source>
        <dbReference type="Proteomes" id="UP000009183"/>
    </source>
</evidence>
<gene>
    <name evidence="1" type="ordered locus">VIT_17s0000g05040</name>
</gene>
<protein>
    <submittedName>
        <fullName evidence="1">Uncharacterized protein</fullName>
    </submittedName>
</protein>
<accession>F6GTE1</accession>
<sequence length="22" mass="2374">MDFELKGLLRGSILVLLINDGG</sequence>
<dbReference type="HOGENOM" id="CLU_3425440_0_0_1"/>
<name>F6GTE1_VITVI</name>
<dbReference type="Proteomes" id="UP000009183">
    <property type="component" value="Chromosome 17"/>
</dbReference>
<evidence type="ECO:0000313" key="1">
    <source>
        <dbReference type="EMBL" id="CCB43150.1"/>
    </source>
</evidence>
<reference evidence="2" key="1">
    <citation type="journal article" date="2007" name="Nature">
        <title>The grapevine genome sequence suggests ancestral hexaploidization in major angiosperm phyla.</title>
        <authorList>
            <consortium name="The French-Italian Public Consortium for Grapevine Genome Characterization."/>
            <person name="Jaillon O."/>
            <person name="Aury J.-M."/>
            <person name="Noel B."/>
            <person name="Policriti A."/>
            <person name="Clepet C."/>
            <person name="Casagrande A."/>
            <person name="Choisne N."/>
            <person name="Aubourg S."/>
            <person name="Vitulo N."/>
            <person name="Jubin C."/>
            <person name="Vezzi A."/>
            <person name="Legeai F."/>
            <person name="Hugueney P."/>
            <person name="Dasilva C."/>
            <person name="Horner D."/>
            <person name="Mica E."/>
            <person name="Jublot D."/>
            <person name="Poulain J."/>
            <person name="Bruyere C."/>
            <person name="Billault A."/>
            <person name="Segurens B."/>
            <person name="Gouyvenoux M."/>
            <person name="Ugarte E."/>
            <person name="Cattonaro F."/>
            <person name="Anthouard V."/>
            <person name="Vico V."/>
            <person name="Del Fabbro C."/>
            <person name="Alaux M."/>
            <person name="Di Gaspero G."/>
            <person name="Dumas V."/>
            <person name="Felice N."/>
            <person name="Paillard S."/>
            <person name="Juman I."/>
            <person name="Moroldo M."/>
            <person name="Scalabrin S."/>
            <person name="Canaguier A."/>
            <person name="Le Clainche I."/>
            <person name="Malacrida G."/>
            <person name="Durand E."/>
            <person name="Pesole G."/>
            <person name="Laucou V."/>
            <person name="Chatelet P."/>
            <person name="Merdinoglu D."/>
            <person name="Delledonne M."/>
            <person name="Pezzotti M."/>
            <person name="Lecharny A."/>
            <person name="Scarpelli C."/>
            <person name="Artiguenave F."/>
            <person name="Pe M.E."/>
            <person name="Valle G."/>
            <person name="Morgante M."/>
            <person name="Caboche M."/>
            <person name="Adam-Blondon A.-F."/>
            <person name="Weissenbach J."/>
            <person name="Quetier F."/>
            <person name="Wincker P."/>
        </authorList>
    </citation>
    <scope>NUCLEOTIDE SEQUENCE [LARGE SCALE GENOMIC DNA]</scope>
    <source>
        <strain evidence="2">cv. Pinot noir / PN40024</strain>
    </source>
</reference>
<proteinExistence type="predicted"/>
<organism evidence="1 2">
    <name type="scientific">Vitis vinifera</name>
    <name type="common">Grape</name>
    <dbReference type="NCBI Taxonomy" id="29760"/>
    <lineage>
        <taxon>Eukaryota</taxon>
        <taxon>Viridiplantae</taxon>
        <taxon>Streptophyta</taxon>
        <taxon>Embryophyta</taxon>
        <taxon>Tracheophyta</taxon>
        <taxon>Spermatophyta</taxon>
        <taxon>Magnoliopsida</taxon>
        <taxon>eudicotyledons</taxon>
        <taxon>Gunneridae</taxon>
        <taxon>Pentapetalae</taxon>
        <taxon>rosids</taxon>
        <taxon>Vitales</taxon>
        <taxon>Vitaceae</taxon>
        <taxon>Viteae</taxon>
        <taxon>Vitis</taxon>
    </lineage>
</organism>